<keyword evidence="4" id="KW-1185">Reference proteome</keyword>
<dbReference type="InterPro" id="IPR036388">
    <property type="entry name" value="WH-like_DNA-bd_sf"/>
</dbReference>
<sequence length="138" mass="14425">MARVRERMDEAGGAIEAAIALAKEQATGSTSAQLFLVAAVEIVEPSPLPAAGDEPVREQRVVTSLGADVPAGDGSATDPLYDQAVAVVRTNQRASLSLIQRHLSIGYNRAARLLEAMEGSVVGPIQSNGNRELLSCES</sequence>
<dbReference type="PANTHER" id="PTHR22683:SF41">
    <property type="entry name" value="DNA TRANSLOCASE FTSK"/>
    <property type="match status" value="1"/>
</dbReference>
<dbReference type="Proteomes" id="UP001326110">
    <property type="component" value="Chromosome"/>
</dbReference>
<dbReference type="PANTHER" id="PTHR22683">
    <property type="entry name" value="SPORULATION PROTEIN RELATED"/>
    <property type="match status" value="1"/>
</dbReference>
<dbReference type="RefSeq" id="WP_322534615.1">
    <property type="nucleotide sequence ID" value="NZ_CP140152.1"/>
</dbReference>
<dbReference type="SMART" id="SM00843">
    <property type="entry name" value="Ftsk_gamma"/>
    <property type="match status" value="1"/>
</dbReference>
<name>A0ABZ0Y830_9BURK</name>
<evidence type="ECO:0000313" key="3">
    <source>
        <dbReference type="EMBL" id="WQH07460.1"/>
    </source>
</evidence>
<reference evidence="3 4" key="1">
    <citation type="submission" date="2023-11" db="EMBL/GenBank/DDBJ databases">
        <title>MicrobeMod: A computational toolkit for identifying prokaryotic methylation and restriction-modification with nanopore sequencing.</title>
        <authorList>
            <person name="Crits-Christoph A."/>
            <person name="Kang S.C."/>
            <person name="Lee H."/>
            <person name="Ostrov N."/>
        </authorList>
    </citation>
    <scope>NUCLEOTIDE SEQUENCE [LARGE SCALE GENOMIC DNA]</scope>
    <source>
        <strain evidence="3 4">ATCC 25935</strain>
    </source>
</reference>
<dbReference type="Pfam" id="PF09397">
    <property type="entry name" value="FtsK_gamma"/>
    <property type="match status" value="1"/>
</dbReference>
<dbReference type="SUPFAM" id="SSF46785">
    <property type="entry name" value="Winged helix' DNA-binding domain"/>
    <property type="match status" value="1"/>
</dbReference>
<dbReference type="InterPro" id="IPR018541">
    <property type="entry name" value="Ftsk_gamma"/>
</dbReference>
<dbReference type="Gene3D" id="1.10.10.10">
    <property type="entry name" value="Winged helix-like DNA-binding domain superfamily/Winged helix DNA-binding domain"/>
    <property type="match status" value="1"/>
</dbReference>
<accession>A0ABZ0Y830</accession>
<evidence type="ECO:0000256" key="1">
    <source>
        <dbReference type="ARBA" id="ARBA00004236"/>
    </source>
</evidence>
<evidence type="ECO:0000259" key="2">
    <source>
        <dbReference type="SMART" id="SM00843"/>
    </source>
</evidence>
<comment type="subcellular location">
    <subcellularLocation>
        <location evidence="1">Cell membrane</location>
    </subcellularLocation>
</comment>
<protein>
    <submittedName>
        <fullName evidence="3">DNA translocase FtsK</fullName>
    </submittedName>
</protein>
<evidence type="ECO:0000313" key="4">
    <source>
        <dbReference type="Proteomes" id="UP001326110"/>
    </source>
</evidence>
<gene>
    <name evidence="3" type="ORF">SR858_11020</name>
</gene>
<proteinExistence type="predicted"/>
<dbReference type="InterPro" id="IPR050206">
    <property type="entry name" value="FtsK/SpoIIIE/SftA"/>
</dbReference>
<dbReference type="EMBL" id="CP140152">
    <property type="protein sequence ID" value="WQH07460.1"/>
    <property type="molecule type" value="Genomic_DNA"/>
</dbReference>
<dbReference type="InterPro" id="IPR036390">
    <property type="entry name" value="WH_DNA-bd_sf"/>
</dbReference>
<feature type="domain" description="FtsK gamma" evidence="2">
    <location>
        <begin position="74"/>
        <end position="138"/>
    </location>
</feature>
<organism evidence="3 4">
    <name type="scientific">Duganella zoogloeoides</name>
    <dbReference type="NCBI Taxonomy" id="75659"/>
    <lineage>
        <taxon>Bacteria</taxon>
        <taxon>Pseudomonadati</taxon>
        <taxon>Pseudomonadota</taxon>
        <taxon>Betaproteobacteria</taxon>
        <taxon>Burkholderiales</taxon>
        <taxon>Oxalobacteraceae</taxon>
        <taxon>Telluria group</taxon>
        <taxon>Duganella</taxon>
    </lineage>
</organism>